<gene>
    <name evidence="2" type="ORF">CJD35_13735</name>
</gene>
<evidence type="ECO:0000313" key="2">
    <source>
        <dbReference type="EMBL" id="ASY45376.1"/>
    </source>
</evidence>
<accession>A0A249MVK0</accession>
<dbReference type="RefSeq" id="WP_095687158.1">
    <property type="nucleotide sequence ID" value="NZ_CP022745.1"/>
</dbReference>
<evidence type="ECO:0000313" key="3">
    <source>
        <dbReference type="Proteomes" id="UP000217141"/>
    </source>
</evidence>
<organism evidence="2 3">
    <name type="scientific">Sphingobium xenophagum</name>
    <dbReference type="NCBI Taxonomy" id="121428"/>
    <lineage>
        <taxon>Bacteria</taxon>
        <taxon>Pseudomonadati</taxon>
        <taxon>Pseudomonadota</taxon>
        <taxon>Alphaproteobacteria</taxon>
        <taxon>Sphingomonadales</taxon>
        <taxon>Sphingomonadaceae</taxon>
        <taxon>Sphingobium</taxon>
    </lineage>
</organism>
<protein>
    <submittedName>
        <fullName evidence="2">Uncharacterized protein</fullName>
    </submittedName>
</protein>
<dbReference type="KEGG" id="shyd:CJD35_13735"/>
<proteinExistence type="predicted"/>
<dbReference type="Proteomes" id="UP000217141">
    <property type="component" value="Chromosome I"/>
</dbReference>
<dbReference type="EMBL" id="CP022745">
    <property type="protein sequence ID" value="ASY45376.1"/>
    <property type="molecule type" value="Genomic_DNA"/>
</dbReference>
<name>A0A249MVK0_SPHXE</name>
<evidence type="ECO:0000256" key="1">
    <source>
        <dbReference type="SAM" id="MobiDB-lite"/>
    </source>
</evidence>
<reference evidence="2 3" key="1">
    <citation type="submission" date="2017-08" db="EMBL/GenBank/DDBJ databases">
        <title>Whole Genome Sequence of Sphingobium hydrophobicum C1: Insights into Adaption to the Electronic-waste Contaminated Sediment.</title>
        <authorList>
            <person name="Song D."/>
            <person name="Chen X."/>
            <person name="Xu M."/>
        </authorList>
    </citation>
    <scope>NUCLEOTIDE SEQUENCE [LARGE SCALE GENOMIC DNA]</scope>
    <source>
        <strain evidence="2 3">C1</strain>
    </source>
</reference>
<feature type="region of interest" description="Disordered" evidence="1">
    <location>
        <begin position="106"/>
        <end position="132"/>
    </location>
</feature>
<dbReference type="AlphaFoldDB" id="A0A249MVK0"/>
<sequence>MNLLPFALSAIRQHWRIGLIAIALLALAIQTFRLSATQGALQAEKSGRRADAASYAQAQAEAAAIALSAKMKKEAEYAAKAEQADARADDLGQRYHAAVLRYQAAQRSGRATDMPGTAQSAESSDGPGGSPVIPLGNILIPEADAFVCATNTGRLQAAREWALSLEVQQ</sequence>